<sequence>MDYVYVVVEGPNDVAALTKLFILQGAKQIKKLKQLQKIDEDNYWGNLTNQKFPYNGDFTERMPVPAFFLLDETLIAVHYAGGESQLIPTLTLSIANLDDSGARMKAIAIVCDADLKEPIEKIKAYQQLIAEQEDRPEVINSFLHIRSAGEIVLTEPRVGIYVFPDNQNQGTLETVLLACAETSYGDLLHEAGAYVGSFRESYGADWKSDGESKAIVGCISNVLFPGTSNNVSLMKGDWLCTDTLETAGVKELNSFFHTLLTRE</sequence>
<evidence type="ECO:0000313" key="1">
    <source>
        <dbReference type="EMBL" id="ARU59843.1"/>
    </source>
</evidence>
<dbReference type="InterPro" id="IPR024508">
    <property type="entry name" value="DUF3226"/>
</dbReference>
<reference evidence="2" key="1">
    <citation type="submission" date="2017-05" db="EMBL/GenBank/DDBJ databases">
        <authorList>
            <person name="Sung H."/>
        </authorList>
    </citation>
    <scope>NUCLEOTIDE SEQUENCE [LARGE SCALE GENOMIC DNA]</scope>
    <source>
        <strain evidence="2">AR23208</strain>
    </source>
</reference>
<dbReference type="Pfam" id="PF11536">
    <property type="entry name" value="DUF3226"/>
    <property type="match status" value="1"/>
</dbReference>
<evidence type="ECO:0000313" key="2">
    <source>
        <dbReference type="Proteomes" id="UP000195437"/>
    </source>
</evidence>
<gene>
    <name evidence="1" type="ORF">CBW65_01325</name>
</gene>
<dbReference type="OrthoDB" id="5517842at2"/>
<accession>A0A1Y0IK79</accession>
<organism evidence="1 2">
    <name type="scientific">Tumebacillus avium</name>
    <dbReference type="NCBI Taxonomy" id="1903704"/>
    <lineage>
        <taxon>Bacteria</taxon>
        <taxon>Bacillati</taxon>
        <taxon>Bacillota</taxon>
        <taxon>Bacilli</taxon>
        <taxon>Bacillales</taxon>
        <taxon>Alicyclobacillaceae</taxon>
        <taxon>Tumebacillus</taxon>
    </lineage>
</organism>
<protein>
    <submittedName>
        <fullName evidence="1">Uncharacterized protein</fullName>
    </submittedName>
</protein>
<dbReference type="KEGG" id="tum:CBW65_01325"/>
<keyword evidence="2" id="KW-1185">Reference proteome</keyword>
<dbReference type="RefSeq" id="WP_087455230.1">
    <property type="nucleotide sequence ID" value="NZ_CP021434.1"/>
</dbReference>
<dbReference type="EMBL" id="CP021434">
    <property type="protein sequence ID" value="ARU59843.1"/>
    <property type="molecule type" value="Genomic_DNA"/>
</dbReference>
<dbReference type="AlphaFoldDB" id="A0A1Y0IK79"/>
<proteinExistence type="predicted"/>
<name>A0A1Y0IK79_9BACL</name>
<dbReference type="Proteomes" id="UP000195437">
    <property type="component" value="Chromosome"/>
</dbReference>